<dbReference type="Proteomes" id="UP000091857">
    <property type="component" value="Chromosome 4"/>
</dbReference>
<keyword evidence="2" id="KW-1185">Reference proteome</keyword>
<name>A0ACB7HU76_MANES</name>
<protein>
    <submittedName>
        <fullName evidence="1">Uncharacterized protein</fullName>
    </submittedName>
</protein>
<accession>A0ACB7HU76</accession>
<dbReference type="EMBL" id="CM004390">
    <property type="protein sequence ID" value="KAG8655358.1"/>
    <property type="molecule type" value="Genomic_DNA"/>
</dbReference>
<comment type="caution">
    <text evidence="1">The sequence shown here is derived from an EMBL/GenBank/DDBJ whole genome shotgun (WGS) entry which is preliminary data.</text>
</comment>
<reference evidence="2" key="1">
    <citation type="journal article" date="2016" name="Nat. Biotechnol.">
        <title>Sequencing wild and cultivated cassava and related species reveals extensive interspecific hybridization and genetic diversity.</title>
        <authorList>
            <person name="Bredeson J.V."/>
            <person name="Lyons J.B."/>
            <person name="Prochnik S.E."/>
            <person name="Wu G.A."/>
            <person name="Ha C.M."/>
            <person name="Edsinger-Gonzales E."/>
            <person name="Grimwood J."/>
            <person name="Schmutz J."/>
            <person name="Rabbi I.Y."/>
            <person name="Egesi C."/>
            <person name="Nauluvula P."/>
            <person name="Lebot V."/>
            <person name="Ndunguru J."/>
            <person name="Mkamilo G."/>
            <person name="Bart R.S."/>
            <person name="Setter T.L."/>
            <person name="Gleadow R.M."/>
            <person name="Kulakow P."/>
            <person name="Ferguson M.E."/>
            <person name="Rounsley S."/>
            <person name="Rokhsar D.S."/>
        </authorList>
    </citation>
    <scope>NUCLEOTIDE SEQUENCE [LARGE SCALE GENOMIC DNA]</scope>
    <source>
        <strain evidence="2">cv. AM560-2</strain>
    </source>
</reference>
<gene>
    <name evidence="1" type="ORF">MANES_04G033100v8</name>
</gene>
<sequence length="444" mass="50366">MIRLSAYQFIASLGYDKNGGGAVGHVAIFVLKVAALESVRRVSRSKCPPLWHGLQALQVLCYPPFKWIRRWGPLNSLVKGMQMFSRPLLLLSVATAFSEQSNSDIASNDVGDSQAHSETHSESSLIHSSHDTRTADDNPESIETENWLMQLLEELENQGMTLPERINEDELHRFFAAANGDFSCFLSSIKKTIRWRETYRILSEQELEMWSNMVFWHGFDVERRPCLIVRLGLACLNLPFYERPRFAQAVISQVEHGVLHLVDKDNPQITVLVDCDGISPLRLPMQIVRSCSSLLQDNFPNRLGHLLVIRLPPVVRVIAQTFIQVLKPTTRKKLRIEGNKYHKVICDYIHKLPSYLGGNCSCDICSTIRIHAMRQSQAINEIRMIDSTEYIGDGEDLASPHLNFGADVPINESWDHMWRTAVIGVLMVWVFIALVGILHDPETV</sequence>
<proteinExistence type="predicted"/>
<evidence type="ECO:0000313" key="2">
    <source>
        <dbReference type="Proteomes" id="UP000091857"/>
    </source>
</evidence>
<organism evidence="1 2">
    <name type="scientific">Manihot esculenta</name>
    <name type="common">Cassava</name>
    <name type="synonym">Jatropha manihot</name>
    <dbReference type="NCBI Taxonomy" id="3983"/>
    <lineage>
        <taxon>Eukaryota</taxon>
        <taxon>Viridiplantae</taxon>
        <taxon>Streptophyta</taxon>
        <taxon>Embryophyta</taxon>
        <taxon>Tracheophyta</taxon>
        <taxon>Spermatophyta</taxon>
        <taxon>Magnoliopsida</taxon>
        <taxon>eudicotyledons</taxon>
        <taxon>Gunneridae</taxon>
        <taxon>Pentapetalae</taxon>
        <taxon>rosids</taxon>
        <taxon>fabids</taxon>
        <taxon>Malpighiales</taxon>
        <taxon>Euphorbiaceae</taxon>
        <taxon>Crotonoideae</taxon>
        <taxon>Manihoteae</taxon>
        <taxon>Manihot</taxon>
    </lineage>
</organism>
<evidence type="ECO:0000313" key="1">
    <source>
        <dbReference type="EMBL" id="KAG8655358.1"/>
    </source>
</evidence>